<keyword evidence="2" id="KW-1185">Reference proteome</keyword>
<name>A0ABQ1NDE6_9BURK</name>
<comment type="caution">
    <text evidence="1">The sequence shown here is derived from an EMBL/GenBank/DDBJ whole genome shotgun (WGS) entry which is preliminary data.</text>
</comment>
<dbReference type="PROSITE" id="PS51257">
    <property type="entry name" value="PROKAR_LIPOPROTEIN"/>
    <property type="match status" value="1"/>
</dbReference>
<evidence type="ECO:0000313" key="1">
    <source>
        <dbReference type="EMBL" id="GGC72992.1"/>
    </source>
</evidence>
<organism evidence="1 2">
    <name type="scientific">Paraburkholderia caffeinilytica</name>
    <dbReference type="NCBI Taxonomy" id="1761016"/>
    <lineage>
        <taxon>Bacteria</taxon>
        <taxon>Pseudomonadati</taxon>
        <taxon>Pseudomonadota</taxon>
        <taxon>Betaproteobacteria</taxon>
        <taxon>Burkholderiales</taxon>
        <taxon>Burkholderiaceae</taxon>
        <taxon>Paraburkholderia</taxon>
    </lineage>
</organism>
<reference evidence="2" key="1">
    <citation type="journal article" date="2019" name="Int. J. Syst. Evol. Microbiol.">
        <title>The Global Catalogue of Microorganisms (GCM) 10K type strain sequencing project: providing services to taxonomists for standard genome sequencing and annotation.</title>
        <authorList>
            <consortium name="The Broad Institute Genomics Platform"/>
            <consortium name="The Broad Institute Genome Sequencing Center for Infectious Disease"/>
            <person name="Wu L."/>
            <person name="Ma J."/>
        </authorList>
    </citation>
    <scope>NUCLEOTIDE SEQUENCE [LARGE SCALE GENOMIC DNA]</scope>
    <source>
        <strain evidence="2">CGMCC 1.15103</strain>
    </source>
</reference>
<dbReference type="RefSeq" id="WP_229758410.1">
    <property type="nucleotide sequence ID" value="NZ_BMHL01000024.1"/>
</dbReference>
<evidence type="ECO:0008006" key="3">
    <source>
        <dbReference type="Google" id="ProtNLM"/>
    </source>
</evidence>
<evidence type="ECO:0000313" key="2">
    <source>
        <dbReference type="Proteomes" id="UP000602004"/>
    </source>
</evidence>
<gene>
    <name evidence="1" type="ORF">GCM10011400_71420</name>
</gene>
<sequence length="160" mass="16782">MNNFTRLAALGSISAGLLLTGCATGDSTASRASGARPKSVPDISIVIDCGDCRVRPSVPGMIHEGYAAAAAKAGVPIAGGTKVTLTIKDYTERGLAARSAIFVVSLLVPPVAFIRKDQIQADALIDGKQVPLEYHYRIPFLGIEAVAQKLGERTFEAVEE</sequence>
<proteinExistence type="predicted"/>
<protein>
    <recommendedName>
        <fullName evidence="3">Lipoprotein</fullName>
    </recommendedName>
</protein>
<dbReference type="EMBL" id="BMHL01000024">
    <property type="protein sequence ID" value="GGC72992.1"/>
    <property type="molecule type" value="Genomic_DNA"/>
</dbReference>
<dbReference type="Proteomes" id="UP000602004">
    <property type="component" value="Unassembled WGS sequence"/>
</dbReference>
<accession>A0ABQ1NDE6</accession>